<reference evidence="1 2" key="1">
    <citation type="submission" date="2024-03" db="EMBL/GenBank/DDBJ databases">
        <title>Adaptation during the transition from Ophiocordyceps entomopathogen to insect associate is accompanied by gene loss and intensified selection.</title>
        <authorList>
            <person name="Ward C.M."/>
            <person name="Onetto C.A."/>
            <person name="Borneman A.R."/>
        </authorList>
    </citation>
    <scope>NUCLEOTIDE SEQUENCE [LARGE SCALE GENOMIC DNA]</scope>
    <source>
        <strain evidence="1">AWRI1</strain>
        <tissue evidence="1">Single Adult Female</tissue>
    </source>
</reference>
<keyword evidence="2" id="KW-1185">Reference proteome</keyword>
<evidence type="ECO:0000313" key="1">
    <source>
        <dbReference type="EMBL" id="KAK7573361.1"/>
    </source>
</evidence>
<sequence length="252" mass="28710">MLFTRGSVRCAVKDTHFSLIRPGISGIASHRIGWLEERPRLMPSPAQPNPIPRTIRIHISAPLPLPLPLPYIIRHLHPHIIGVVSSGVDLNDPSRSGNYTVTFVPLISVIANYLPIFLRRLRTQEIVSARSMNWLLTDHEICSPDHLGCFPNPDNRCQYFECAMNYKNLFDCSQHNRTNEYGSSLKSNNNIDDVIQLKSKIEPRQKKHLTSLAVVYKVNECVSLILHQCSPGHVYSNRLQRCVLYKDVRCPD</sequence>
<gene>
    <name evidence="1" type="ORF">V9T40_010552</name>
</gene>
<accession>A0AAN9TI78</accession>
<dbReference type="EMBL" id="JBBCAQ010000037">
    <property type="protein sequence ID" value="KAK7573361.1"/>
    <property type="molecule type" value="Genomic_DNA"/>
</dbReference>
<comment type="caution">
    <text evidence="1">The sequence shown here is derived from an EMBL/GenBank/DDBJ whole genome shotgun (WGS) entry which is preliminary data.</text>
</comment>
<dbReference type="Proteomes" id="UP001367676">
    <property type="component" value="Unassembled WGS sequence"/>
</dbReference>
<dbReference type="AlphaFoldDB" id="A0AAN9TI78"/>
<evidence type="ECO:0000313" key="2">
    <source>
        <dbReference type="Proteomes" id="UP001367676"/>
    </source>
</evidence>
<protein>
    <submittedName>
        <fullName evidence="1">Uncharacterized protein</fullName>
    </submittedName>
</protein>
<name>A0AAN9TI78_9HEMI</name>
<organism evidence="1 2">
    <name type="scientific">Parthenolecanium corni</name>
    <dbReference type="NCBI Taxonomy" id="536013"/>
    <lineage>
        <taxon>Eukaryota</taxon>
        <taxon>Metazoa</taxon>
        <taxon>Ecdysozoa</taxon>
        <taxon>Arthropoda</taxon>
        <taxon>Hexapoda</taxon>
        <taxon>Insecta</taxon>
        <taxon>Pterygota</taxon>
        <taxon>Neoptera</taxon>
        <taxon>Paraneoptera</taxon>
        <taxon>Hemiptera</taxon>
        <taxon>Sternorrhyncha</taxon>
        <taxon>Coccoidea</taxon>
        <taxon>Coccidae</taxon>
        <taxon>Parthenolecanium</taxon>
    </lineage>
</organism>
<proteinExistence type="predicted"/>